<gene>
    <name evidence="8" type="ORF">E4A49_01495</name>
    <name evidence="7" type="ORF">FM125_10385</name>
</gene>
<feature type="transmembrane region" description="Helical" evidence="6">
    <location>
        <begin position="60"/>
        <end position="80"/>
    </location>
</feature>
<evidence type="ECO:0000313" key="7">
    <source>
        <dbReference type="EMBL" id="SJN35024.1"/>
    </source>
</evidence>
<feature type="transmembrane region" description="Helical" evidence="6">
    <location>
        <begin position="150"/>
        <end position="169"/>
    </location>
</feature>
<sequence length="261" mass="28016">MSTRPDIPTTGALATDHDGRVAGDRLAPAADGAVAPPSRWRIARVTDPSDPLFKPRLRGWIHAVMVPLTLVAGIVLIVLAPGTALTWASVVYSTTGLLLFGVSATYHLVQWNEQVSLVLKRLDHTNIMLVIAGTYTPLSIALLPQDKALLLLSLVWGGAIVGVLFRVFWTHAPRWLYTPVYVCLGLAALLYIGDFFAANVPAAVLICAGGAAYIVGAVFYALKAPSLHKEWFGFHELFHAFTVGGFVCHYIAIMFGVLGAG</sequence>
<evidence type="ECO:0000256" key="4">
    <source>
        <dbReference type="ARBA" id="ARBA00023136"/>
    </source>
</evidence>
<dbReference type="Pfam" id="PF03006">
    <property type="entry name" value="HlyIII"/>
    <property type="match status" value="1"/>
</dbReference>
<keyword evidence="2 6" id="KW-0812">Transmembrane</keyword>
<evidence type="ECO:0000256" key="1">
    <source>
        <dbReference type="ARBA" id="ARBA00004141"/>
    </source>
</evidence>
<evidence type="ECO:0000256" key="3">
    <source>
        <dbReference type="ARBA" id="ARBA00022989"/>
    </source>
</evidence>
<dbReference type="OrthoDB" id="9813689at2"/>
<evidence type="ECO:0000256" key="6">
    <source>
        <dbReference type="SAM" id="Phobius"/>
    </source>
</evidence>
<organism evidence="7 9">
    <name type="scientific">Micrococcus lylae</name>
    <dbReference type="NCBI Taxonomy" id="1273"/>
    <lineage>
        <taxon>Bacteria</taxon>
        <taxon>Bacillati</taxon>
        <taxon>Actinomycetota</taxon>
        <taxon>Actinomycetes</taxon>
        <taxon>Micrococcales</taxon>
        <taxon>Micrococcaceae</taxon>
        <taxon>Micrococcus</taxon>
    </lineage>
</organism>
<feature type="transmembrane region" description="Helical" evidence="6">
    <location>
        <begin position="87"/>
        <end position="106"/>
    </location>
</feature>
<evidence type="ECO:0000313" key="9">
    <source>
        <dbReference type="Proteomes" id="UP000196230"/>
    </source>
</evidence>
<feature type="binding site" evidence="5">
    <location>
        <position position="235"/>
    </location>
    <ligand>
        <name>Zn(2+)</name>
        <dbReference type="ChEBI" id="CHEBI:29105"/>
    </ligand>
</feature>
<dbReference type="Proteomes" id="UP000196230">
    <property type="component" value="Unassembled WGS sequence"/>
</dbReference>
<dbReference type="GO" id="GO:0046872">
    <property type="term" value="F:metal ion binding"/>
    <property type="evidence" value="ECO:0007669"/>
    <property type="project" value="UniProtKB-KW"/>
</dbReference>
<dbReference type="EMBL" id="SPKT01000002">
    <property type="protein sequence ID" value="TFI01159.1"/>
    <property type="molecule type" value="Genomic_DNA"/>
</dbReference>
<evidence type="ECO:0000313" key="8">
    <source>
        <dbReference type="EMBL" id="TFI01159.1"/>
    </source>
</evidence>
<keyword evidence="5" id="KW-0862">Zinc</keyword>
<dbReference type="Proteomes" id="UP000297477">
    <property type="component" value="Unassembled WGS sequence"/>
</dbReference>
<name>A0A1R4JSY2_9MICC</name>
<dbReference type="PANTHER" id="PTHR20855:SF3">
    <property type="entry name" value="LD03007P"/>
    <property type="match status" value="1"/>
</dbReference>
<feature type="transmembrane region" description="Helical" evidence="6">
    <location>
        <begin position="237"/>
        <end position="260"/>
    </location>
</feature>
<keyword evidence="10" id="KW-1185">Reference proteome</keyword>
<dbReference type="InterPro" id="IPR004254">
    <property type="entry name" value="AdipoR/HlyIII-related"/>
</dbReference>
<proteinExistence type="predicted"/>
<reference evidence="7 9" key="1">
    <citation type="submission" date="2017-02" db="EMBL/GenBank/DDBJ databases">
        <authorList>
            <person name="Peterson S.W."/>
        </authorList>
    </citation>
    <scope>NUCLEOTIDE SEQUENCE [LARGE SCALE GENOMIC DNA]</scope>
    <source>
        <strain evidence="7 9">2B3F</strain>
    </source>
</reference>
<dbReference type="EMBL" id="FUKP01000067">
    <property type="protein sequence ID" value="SJN35024.1"/>
    <property type="molecule type" value="Genomic_DNA"/>
</dbReference>
<feature type="binding site" evidence="5">
    <location>
        <position position="239"/>
    </location>
    <ligand>
        <name>Zn(2+)</name>
        <dbReference type="ChEBI" id="CHEBI:29105"/>
    </ligand>
</feature>
<feature type="binding site" evidence="5">
    <location>
        <position position="107"/>
    </location>
    <ligand>
        <name>Zn(2+)</name>
        <dbReference type="ChEBI" id="CHEBI:29105"/>
    </ligand>
</feature>
<feature type="transmembrane region" description="Helical" evidence="6">
    <location>
        <begin position="126"/>
        <end position="143"/>
    </location>
</feature>
<dbReference type="AlphaFoldDB" id="A0A1R4JSY2"/>
<keyword evidence="5" id="KW-0479">Metal-binding</keyword>
<feature type="transmembrane region" description="Helical" evidence="6">
    <location>
        <begin position="175"/>
        <end position="193"/>
    </location>
</feature>
<evidence type="ECO:0000256" key="2">
    <source>
        <dbReference type="ARBA" id="ARBA00022692"/>
    </source>
</evidence>
<reference evidence="8 10" key="2">
    <citation type="submission" date="2019-03" db="EMBL/GenBank/DDBJ databases">
        <title>Reclassification of Micrococcus aloeverae and Micrococcus yunnanensis as later heterotypic synonyms of Micrococcus luteus.</title>
        <authorList>
            <person name="Huang C.-H."/>
        </authorList>
    </citation>
    <scope>NUCLEOTIDE SEQUENCE [LARGE SCALE GENOMIC DNA]</scope>
    <source>
        <strain evidence="8 10">BCRC 12151</strain>
    </source>
</reference>
<feature type="transmembrane region" description="Helical" evidence="6">
    <location>
        <begin position="200"/>
        <end position="222"/>
    </location>
</feature>
<keyword evidence="4 6" id="KW-0472">Membrane</keyword>
<dbReference type="GO" id="GO:0016020">
    <property type="term" value="C:membrane"/>
    <property type="evidence" value="ECO:0007669"/>
    <property type="project" value="UniProtKB-SubCell"/>
</dbReference>
<dbReference type="RefSeq" id="WP_082739467.1">
    <property type="nucleotide sequence ID" value="NZ_FUKP01000067.1"/>
</dbReference>
<dbReference type="PANTHER" id="PTHR20855">
    <property type="entry name" value="ADIPOR/PROGESTIN RECEPTOR-RELATED"/>
    <property type="match status" value="1"/>
</dbReference>
<accession>A0A1R4JSY2</accession>
<evidence type="ECO:0000313" key="10">
    <source>
        <dbReference type="Proteomes" id="UP000297477"/>
    </source>
</evidence>
<evidence type="ECO:0000256" key="5">
    <source>
        <dbReference type="PIRSR" id="PIRSR604254-1"/>
    </source>
</evidence>
<keyword evidence="3 6" id="KW-1133">Transmembrane helix</keyword>
<comment type="subcellular location">
    <subcellularLocation>
        <location evidence="1">Membrane</location>
        <topology evidence="1">Multi-pass membrane protein</topology>
    </subcellularLocation>
</comment>
<protein>
    <submittedName>
        <fullName evidence="7">COG1272: Predicted membrane protein hemolysin III homolog</fullName>
    </submittedName>
    <submittedName>
        <fullName evidence="8">Hemolysin III family protein</fullName>
    </submittedName>
</protein>